<organism evidence="1">
    <name type="scientific">freshwater metagenome</name>
    <dbReference type="NCBI Taxonomy" id="449393"/>
    <lineage>
        <taxon>unclassified sequences</taxon>
        <taxon>metagenomes</taxon>
        <taxon>ecological metagenomes</taxon>
    </lineage>
</organism>
<sequence length="145" mass="15754">MDSSNFAAAFGEPWRDRTVERITVRGVAGAVEQLADDQFEFWVPSATSDAYAVVAVRGLDREAAVAAVEELDDSTGVLQPLADFSLTERVAGSPPSAALDAYAQLTYDFEKGPWVATWLQPADATSVEGTLRWPAAAERWFRASR</sequence>
<reference evidence="1" key="1">
    <citation type="submission" date="2020-05" db="EMBL/GenBank/DDBJ databases">
        <authorList>
            <person name="Chiriac C."/>
            <person name="Salcher M."/>
            <person name="Ghai R."/>
            <person name="Kavagutti S V."/>
        </authorList>
    </citation>
    <scope>NUCLEOTIDE SEQUENCE</scope>
</reference>
<protein>
    <submittedName>
        <fullName evidence="1">Unannotated protein</fullName>
    </submittedName>
</protein>
<name>A0A6J6G7I4_9ZZZZ</name>
<proteinExistence type="predicted"/>
<dbReference type="EMBL" id="CAEZSR010000269">
    <property type="protein sequence ID" value="CAB4595729.1"/>
    <property type="molecule type" value="Genomic_DNA"/>
</dbReference>
<gene>
    <name evidence="1" type="ORF">UFOPK1493_03994</name>
</gene>
<dbReference type="AlphaFoldDB" id="A0A6J6G7I4"/>
<accession>A0A6J6G7I4</accession>
<evidence type="ECO:0000313" key="1">
    <source>
        <dbReference type="EMBL" id="CAB4595729.1"/>
    </source>
</evidence>